<dbReference type="SFLD" id="SFLDG01131">
    <property type="entry name" value="C1.5.2:_MDP_Like"/>
    <property type="match status" value="1"/>
</dbReference>
<sequence length="163" mass="19131">MKVENLKIIVFDLDYTLWPFWVDTHVTPPFQKKNNGVVDSYGSKVKYYPEVPEVLRNLKEEGYEIGVASRTSELHGAEQLLNLFDWNKYITYKEIYPGCKVTHFNKIKKQSNCNFDEMLFFDDETRNIHDLTKLGVVSILVRNGVTKHIIENGIQQFVEQRKL</sequence>
<evidence type="ECO:0008006" key="3">
    <source>
        <dbReference type="Google" id="ProtNLM"/>
    </source>
</evidence>
<dbReference type="Gene3D" id="3.40.50.1000">
    <property type="entry name" value="HAD superfamily/HAD-like"/>
    <property type="match status" value="1"/>
</dbReference>
<gene>
    <name evidence="1" type="ORF">ABEB36_000721</name>
</gene>
<dbReference type="InterPro" id="IPR036412">
    <property type="entry name" value="HAD-like_sf"/>
</dbReference>
<comment type="caution">
    <text evidence="1">The sequence shown here is derived from an EMBL/GenBank/DDBJ whole genome shotgun (WGS) entry which is preliminary data.</text>
</comment>
<dbReference type="InterPro" id="IPR035679">
    <property type="entry name" value="MDP-1_euk"/>
</dbReference>
<name>A0ABD1FC85_HYPHA</name>
<reference evidence="1 2" key="1">
    <citation type="submission" date="2024-05" db="EMBL/GenBank/DDBJ databases">
        <title>Genetic variation in Jamaican populations of the coffee berry borer (Hypothenemus hampei).</title>
        <authorList>
            <person name="Errbii M."/>
            <person name="Myrie A."/>
        </authorList>
    </citation>
    <scope>NUCLEOTIDE SEQUENCE [LARGE SCALE GENOMIC DNA]</scope>
    <source>
        <strain evidence="1">JA-Hopewell-2020-01-JO</strain>
        <tissue evidence="1">Whole body</tissue>
    </source>
</reference>
<dbReference type="NCBIfam" id="TIGR01685">
    <property type="entry name" value="MDP-1"/>
    <property type="match status" value="1"/>
</dbReference>
<dbReference type="SFLD" id="SFLDS00003">
    <property type="entry name" value="Haloacid_Dehalogenase"/>
    <property type="match status" value="1"/>
</dbReference>
<protein>
    <recommendedName>
        <fullName evidence="3">Magnesium-dependent phosphatase 1</fullName>
    </recommendedName>
</protein>
<dbReference type="SFLD" id="SFLDG01129">
    <property type="entry name" value="C1.5:_HAD__Beta-PGM__Phosphata"/>
    <property type="match status" value="1"/>
</dbReference>
<dbReference type="Pfam" id="PF12689">
    <property type="entry name" value="Acid_PPase"/>
    <property type="match status" value="1"/>
</dbReference>
<proteinExistence type="predicted"/>
<dbReference type="Proteomes" id="UP001566132">
    <property type="component" value="Unassembled WGS sequence"/>
</dbReference>
<dbReference type="InterPro" id="IPR023214">
    <property type="entry name" value="HAD_sf"/>
</dbReference>
<dbReference type="NCBIfam" id="TIGR01681">
    <property type="entry name" value="HAD-SF-IIIC"/>
    <property type="match status" value="1"/>
</dbReference>
<dbReference type="PANTHER" id="PTHR17901">
    <property type="entry name" value="MAGNESIUM-DEPENDENT PHOSPHATASE 1 MDP1"/>
    <property type="match status" value="1"/>
</dbReference>
<dbReference type="InterPro" id="IPR010036">
    <property type="entry name" value="MDP_1_eu_arc"/>
</dbReference>
<keyword evidence="2" id="KW-1185">Reference proteome</keyword>
<dbReference type="SUPFAM" id="SSF56784">
    <property type="entry name" value="HAD-like"/>
    <property type="match status" value="1"/>
</dbReference>
<dbReference type="EMBL" id="JBDJPC010000001">
    <property type="protein sequence ID" value="KAL1516884.1"/>
    <property type="molecule type" value="Genomic_DNA"/>
</dbReference>
<dbReference type="CDD" id="cd07501">
    <property type="entry name" value="HAD_MDP-1_like"/>
    <property type="match status" value="1"/>
</dbReference>
<dbReference type="AlphaFoldDB" id="A0ABD1FC85"/>
<dbReference type="InterPro" id="IPR010033">
    <property type="entry name" value="HAD_SF_ppase_IIIC"/>
</dbReference>
<evidence type="ECO:0000313" key="1">
    <source>
        <dbReference type="EMBL" id="KAL1516884.1"/>
    </source>
</evidence>
<organism evidence="1 2">
    <name type="scientific">Hypothenemus hampei</name>
    <name type="common">Coffee berry borer</name>
    <dbReference type="NCBI Taxonomy" id="57062"/>
    <lineage>
        <taxon>Eukaryota</taxon>
        <taxon>Metazoa</taxon>
        <taxon>Ecdysozoa</taxon>
        <taxon>Arthropoda</taxon>
        <taxon>Hexapoda</taxon>
        <taxon>Insecta</taxon>
        <taxon>Pterygota</taxon>
        <taxon>Neoptera</taxon>
        <taxon>Endopterygota</taxon>
        <taxon>Coleoptera</taxon>
        <taxon>Polyphaga</taxon>
        <taxon>Cucujiformia</taxon>
        <taxon>Curculionidae</taxon>
        <taxon>Scolytinae</taxon>
        <taxon>Hypothenemus</taxon>
    </lineage>
</organism>
<accession>A0ABD1FC85</accession>
<evidence type="ECO:0000313" key="2">
    <source>
        <dbReference type="Proteomes" id="UP001566132"/>
    </source>
</evidence>
<dbReference type="PANTHER" id="PTHR17901:SF14">
    <property type="entry name" value="MAGNESIUM-DEPENDENT PHOSPHATASE 1"/>
    <property type="match status" value="1"/>
</dbReference>